<comment type="caution">
    <text evidence="1">The sequence shown here is derived from an EMBL/GenBank/DDBJ whole genome shotgun (WGS) entry which is preliminary data.</text>
</comment>
<reference evidence="1 2" key="1">
    <citation type="journal article" date="2018" name="New Phytol.">
        <title>Phylogenomics of Endogonaceae and evolution of mycorrhizas within Mucoromycota.</title>
        <authorList>
            <person name="Chang Y."/>
            <person name="Desiro A."/>
            <person name="Na H."/>
            <person name="Sandor L."/>
            <person name="Lipzen A."/>
            <person name="Clum A."/>
            <person name="Barry K."/>
            <person name="Grigoriev I.V."/>
            <person name="Martin F.M."/>
            <person name="Stajich J.E."/>
            <person name="Smith M.E."/>
            <person name="Bonito G."/>
            <person name="Spatafora J.W."/>
        </authorList>
    </citation>
    <scope>NUCLEOTIDE SEQUENCE [LARGE SCALE GENOMIC DNA]</scope>
    <source>
        <strain evidence="1 2">AD002</strain>
    </source>
</reference>
<sequence length="244" mass="25952">MDFDSSFPTAPTRYAFDDSDDENLQQDTQGQQSVILKYAPSSSARKTLVIGVTGAGSVLLNALNGERKVVGEVALSGGDAKPSAFPILEFASTNFLLLPCNEAVSTEQAFSWTKAALEGITNLERVIVLDTFTAAGYITAATREDDLQPPCLRVLNTSAASPVQNLIIYEPPNLAKGLSAAILNHVDGDPLDTSLPHSQPPGIIIRQDAHHGRNFGGVRGWVEDPRAGRLRGIRRGAATGEEVG</sequence>
<evidence type="ECO:0000313" key="2">
    <source>
        <dbReference type="Proteomes" id="UP000274822"/>
    </source>
</evidence>
<name>A0A433PN30_9FUNG</name>
<dbReference type="Proteomes" id="UP000274822">
    <property type="component" value="Unassembled WGS sequence"/>
</dbReference>
<proteinExistence type="predicted"/>
<dbReference type="EMBL" id="RBNJ01021940">
    <property type="protein sequence ID" value="RUS18958.1"/>
    <property type="molecule type" value="Genomic_DNA"/>
</dbReference>
<organism evidence="1 2">
    <name type="scientific">Jimgerdemannia flammicorona</name>
    <dbReference type="NCBI Taxonomy" id="994334"/>
    <lineage>
        <taxon>Eukaryota</taxon>
        <taxon>Fungi</taxon>
        <taxon>Fungi incertae sedis</taxon>
        <taxon>Mucoromycota</taxon>
        <taxon>Mucoromycotina</taxon>
        <taxon>Endogonomycetes</taxon>
        <taxon>Endogonales</taxon>
        <taxon>Endogonaceae</taxon>
        <taxon>Jimgerdemannia</taxon>
    </lineage>
</organism>
<protein>
    <submittedName>
        <fullName evidence="1">Uncharacterized protein</fullName>
    </submittedName>
</protein>
<evidence type="ECO:0000313" key="1">
    <source>
        <dbReference type="EMBL" id="RUS18958.1"/>
    </source>
</evidence>
<dbReference type="AlphaFoldDB" id="A0A433PN30"/>
<accession>A0A433PN30</accession>
<gene>
    <name evidence="1" type="ORF">BC938DRAFT_475856</name>
</gene>
<keyword evidence="2" id="KW-1185">Reference proteome</keyword>